<organism evidence="1 2">
    <name type="scientific">Arthrobotrys musiformis</name>
    <dbReference type="NCBI Taxonomy" id="47236"/>
    <lineage>
        <taxon>Eukaryota</taxon>
        <taxon>Fungi</taxon>
        <taxon>Dikarya</taxon>
        <taxon>Ascomycota</taxon>
        <taxon>Pezizomycotina</taxon>
        <taxon>Orbiliomycetes</taxon>
        <taxon>Orbiliales</taxon>
        <taxon>Orbiliaceae</taxon>
        <taxon>Arthrobotrys</taxon>
    </lineage>
</organism>
<accession>A0AAV9WIY4</accession>
<comment type="caution">
    <text evidence="1">The sequence shown here is derived from an EMBL/GenBank/DDBJ whole genome shotgun (WGS) entry which is preliminary data.</text>
</comment>
<gene>
    <name evidence="1" type="ORF">TWF481_003564</name>
</gene>
<sequence>MKSRTMLQYAAIGGVALFHLGTARVLKNPIQIFQRRETISPFYPATLEDLTLVRAAYDELGNSIKAKLYRPSPECLPMATDKVEGMGSRCPFRDQILVDIIREAFRQLTVRFPRLRDGIAATPPAGVSPVSWKDFNDNYSKLDGAITFALREIEKQACYILADTKSQSYDAVYGGSKTPATIKGTPITVTSLQDSVVQFDFILENGISPRRLDEPAQFTTEDYFGKVKATRELFVVLGGINDVQSLSTGAQRCVSLLAEFAGTGLLDGLGGILTGSGAGGLPPLPKLPGLGR</sequence>
<protein>
    <submittedName>
        <fullName evidence="1">Uncharacterized protein</fullName>
    </submittedName>
</protein>
<proteinExistence type="predicted"/>
<dbReference type="AlphaFoldDB" id="A0AAV9WIY4"/>
<dbReference type="Proteomes" id="UP001370758">
    <property type="component" value="Unassembled WGS sequence"/>
</dbReference>
<dbReference type="EMBL" id="JAVHJL010000002">
    <property type="protein sequence ID" value="KAK6508794.1"/>
    <property type="molecule type" value="Genomic_DNA"/>
</dbReference>
<reference evidence="1 2" key="1">
    <citation type="submission" date="2023-08" db="EMBL/GenBank/DDBJ databases">
        <authorList>
            <person name="Palmer J.M."/>
        </authorList>
    </citation>
    <scope>NUCLEOTIDE SEQUENCE [LARGE SCALE GENOMIC DNA]</scope>
    <source>
        <strain evidence="1 2">TWF481</strain>
    </source>
</reference>
<keyword evidence="2" id="KW-1185">Reference proteome</keyword>
<name>A0AAV9WIY4_9PEZI</name>
<evidence type="ECO:0000313" key="2">
    <source>
        <dbReference type="Proteomes" id="UP001370758"/>
    </source>
</evidence>
<evidence type="ECO:0000313" key="1">
    <source>
        <dbReference type="EMBL" id="KAK6508794.1"/>
    </source>
</evidence>